<evidence type="ECO:0000313" key="3">
    <source>
        <dbReference type="Proteomes" id="UP000623467"/>
    </source>
</evidence>
<dbReference type="Pfam" id="PF00400">
    <property type="entry name" value="WD40"/>
    <property type="match status" value="4"/>
</dbReference>
<dbReference type="OrthoDB" id="2911645at2759"/>
<keyword evidence="1" id="KW-0853">WD repeat</keyword>
<evidence type="ECO:0000256" key="1">
    <source>
        <dbReference type="PROSITE-ProRule" id="PRU00221"/>
    </source>
</evidence>
<dbReference type="PANTHER" id="PTHR19879:SF9">
    <property type="entry name" value="TRANSCRIPTION INITIATION FACTOR TFIID SUBUNIT 5"/>
    <property type="match status" value="1"/>
</dbReference>
<dbReference type="Proteomes" id="UP000623467">
    <property type="component" value="Unassembled WGS sequence"/>
</dbReference>
<dbReference type="PANTHER" id="PTHR19879">
    <property type="entry name" value="TRANSCRIPTION INITIATION FACTOR TFIID"/>
    <property type="match status" value="1"/>
</dbReference>
<dbReference type="PROSITE" id="PS50082">
    <property type="entry name" value="WD_REPEATS_2"/>
    <property type="match status" value="3"/>
</dbReference>
<accession>A0A8H6X389</accession>
<comment type="caution">
    <text evidence="2">The sequence shown here is derived from an EMBL/GenBank/DDBJ whole genome shotgun (WGS) entry which is preliminary data.</text>
</comment>
<dbReference type="InterPro" id="IPR036322">
    <property type="entry name" value="WD40_repeat_dom_sf"/>
</dbReference>
<dbReference type="Gene3D" id="2.130.10.10">
    <property type="entry name" value="YVTN repeat-like/Quinoprotein amine dehydrogenase"/>
    <property type="match status" value="2"/>
</dbReference>
<dbReference type="AlphaFoldDB" id="A0A8H6X389"/>
<keyword evidence="3" id="KW-1185">Reference proteome</keyword>
<feature type="repeat" description="WD" evidence="1">
    <location>
        <begin position="232"/>
        <end position="273"/>
    </location>
</feature>
<name>A0A8H6X389_9AGAR</name>
<gene>
    <name evidence="2" type="ORF">MSAN_02405900</name>
</gene>
<dbReference type="InterPro" id="IPR001680">
    <property type="entry name" value="WD40_rpt"/>
</dbReference>
<proteinExistence type="predicted"/>
<feature type="repeat" description="WD" evidence="1">
    <location>
        <begin position="274"/>
        <end position="315"/>
    </location>
</feature>
<protein>
    <submittedName>
        <fullName evidence="2">Wd-40 repeat protein</fullName>
    </submittedName>
</protein>
<sequence>MPMISSDDFFATWTHSLSSDFRQDGVPAESSDWVTETAKIKVVNHDGADRVQVVALSDDNALIAVGVRHEVRVYDIAASASEPRLVRTLPGYAGCEVGSLHFHPGGRKIAVGLSRRLPRRMESMLRVWDLDDPVESSSHLDDAVEGAVAAASSALLQHWSREDLDAADLRTEFTKIIAGGQHAVDVRNSRVLGGHFVGSSNPFSHDGRSLLYLPAGDVVVLDVETLTERFRLAGHTGTIMWAETSPDDKVVATASWDKTVRIWSMDSGEVTHVLTGATNQCWAGAFSPDGELVAVGAGDRMVRVWRVGTGELVHTLSGFSRWVRSLAFSPDGRHLAAGASGGTLRVFDVVAGECEQCWQVDVEKDQFARSFIEISGVQYNSRGDLFFSSTEGRVFGYRAVQNAKWEAAVLQHANFATSKDGSMLIALSRDGREVCIWRIN</sequence>
<feature type="repeat" description="WD" evidence="1">
    <location>
        <begin position="316"/>
        <end position="357"/>
    </location>
</feature>
<organism evidence="2 3">
    <name type="scientific">Mycena sanguinolenta</name>
    <dbReference type="NCBI Taxonomy" id="230812"/>
    <lineage>
        <taxon>Eukaryota</taxon>
        <taxon>Fungi</taxon>
        <taxon>Dikarya</taxon>
        <taxon>Basidiomycota</taxon>
        <taxon>Agaricomycotina</taxon>
        <taxon>Agaricomycetes</taxon>
        <taxon>Agaricomycetidae</taxon>
        <taxon>Agaricales</taxon>
        <taxon>Marasmiineae</taxon>
        <taxon>Mycenaceae</taxon>
        <taxon>Mycena</taxon>
    </lineage>
</organism>
<dbReference type="InterPro" id="IPR015943">
    <property type="entry name" value="WD40/YVTN_repeat-like_dom_sf"/>
</dbReference>
<dbReference type="SMART" id="SM00320">
    <property type="entry name" value="WD40"/>
    <property type="match status" value="6"/>
</dbReference>
<evidence type="ECO:0000313" key="2">
    <source>
        <dbReference type="EMBL" id="KAF7333630.1"/>
    </source>
</evidence>
<reference evidence="2" key="1">
    <citation type="submission" date="2020-05" db="EMBL/GenBank/DDBJ databases">
        <title>Mycena genomes resolve the evolution of fungal bioluminescence.</title>
        <authorList>
            <person name="Tsai I.J."/>
        </authorList>
    </citation>
    <scope>NUCLEOTIDE SEQUENCE</scope>
    <source>
        <strain evidence="2">160909Yilan</strain>
    </source>
</reference>
<dbReference type="EMBL" id="JACAZH010000052">
    <property type="protein sequence ID" value="KAF7333630.1"/>
    <property type="molecule type" value="Genomic_DNA"/>
</dbReference>
<dbReference type="SUPFAM" id="SSF50978">
    <property type="entry name" value="WD40 repeat-like"/>
    <property type="match status" value="1"/>
</dbReference>
<dbReference type="PROSITE" id="PS50294">
    <property type="entry name" value="WD_REPEATS_REGION"/>
    <property type="match status" value="2"/>
</dbReference>